<keyword evidence="4" id="KW-1185">Reference proteome</keyword>
<sequence>MFTKLRNRFLVLNLVTISFMMLLAFAAIYMMTYQNVQQAIRMELDRVVEFYNKPGDPRQPKGDHPQQPPDAKHDSGPERSVAFTIVTDKSWNRLSVSSLFTLEDSFYNNALQIVTSE</sequence>
<dbReference type="EMBL" id="JBHUIO010000002">
    <property type="protein sequence ID" value="MFD2168692.1"/>
    <property type="molecule type" value="Genomic_DNA"/>
</dbReference>
<comment type="caution">
    <text evidence="3">The sequence shown here is derived from an EMBL/GenBank/DDBJ whole genome shotgun (WGS) entry which is preliminary data.</text>
</comment>
<keyword evidence="2" id="KW-0812">Transmembrane</keyword>
<keyword evidence="2" id="KW-1133">Transmembrane helix</keyword>
<name>A0ABW4ZRX1_9BACL</name>
<feature type="region of interest" description="Disordered" evidence="1">
    <location>
        <begin position="51"/>
        <end position="78"/>
    </location>
</feature>
<dbReference type="Proteomes" id="UP001597343">
    <property type="component" value="Unassembled WGS sequence"/>
</dbReference>
<evidence type="ECO:0000313" key="4">
    <source>
        <dbReference type="Proteomes" id="UP001597343"/>
    </source>
</evidence>
<evidence type="ECO:0000256" key="1">
    <source>
        <dbReference type="SAM" id="MobiDB-lite"/>
    </source>
</evidence>
<feature type="compositionally biased region" description="Basic and acidic residues" evidence="1">
    <location>
        <begin position="55"/>
        <end position="77"/>
    </location>
</feature>
<evidence type="ECO:0000256" key="2">
    <source>
        <dbReference type="SAM" id="Phobius"/>
    </source>
</evidence>
<feature type="transmembrane region" description="Helical" evidence="2">
    <location>
        <begin position="9"/>
        <end position="31"/>
    </location>
</feature>
<organism evidence="3 4">
    <name type="scientific">Tumebacillus lipolyticus</name>
    <dbReference type="NCBI Taxonomy" id="1280370"/>
    <lineage>
        <taxon>Bacteria</taxon>
        <taxon>Bacillati</taxon>
        <taxon>Bacillota</taxon>
        <taxon>Bacilli</taxon>
        <taxon>Bacillales</taxon>
        <taxon>Alicyclobacillaceae</taxon>
        <taxon>Tumebacillus</taxon>
    </lineage>
</organism>
<keyword evidence="2" id="KW-0472">Membrane</keyword>
<dbReference type="RefSeq" id="WP_386043635.1">
    <property type="nucleotide sequence ID" value="NZ_JBHUIO010000002.1"/>
</dbReference>
<evidence type="ECO:0008006" key="5">
    <source>
        <dbReference type="Google" id="ProtNLM"/>
    </source>
</evidence>
<accession>A0ABW4ZRX1</accession>
<gene>
    <name evidence="3" type="ORF">ACFSOY_01490</name>
</gene>
<evidence type="ECO:0000313" key="3">
    <source>
        <dbReference type="EMBL" id="MFD2168692.1"/>
    </source>
</evidence>
<protein>
    <recommendedName>
        <fullName evidence="5">Two-component sensor histidine kinase</fullName>
    </recommendedName>
</protein>
<proteinExistence type="predicted"/>
<reference evidence="4" key="1">
    <citation type="journal article" date="2019" name="Int. J. Syst. Evol. Microbiol.">
        <title>The Global Catalogue of Microorganisms (GCM) 10K type strain sequencing project: providing services to taxonomists for standard genome sequencing and annotation.</title>
        <authorList>
            <consortium name="The Broad Institute Genomics Platform"/>
            <consortium name="The Broad Institute Genome Sequencing Center for Infectious Disease"/>
            <person name="Wu L."/>
            <person name="Ma J."/>
        </authorList>
    </citation>
    <scope>NUCLEOTIDE SEQUENCE [LARGE SCALE GENOMIC DNA]</scope>
    <source>
        <strain evidence="4">CGMCC 1.13574</strain>
    </source>
</reference>